<feature type="region of interest" description="Disordered" evidence="5">
    <location>
        <begin position="283"/>
        <end position="305"/>
    </location>
</feature>
<dbReference type="GO" id="GO:0005634">
    <property type="term" value="C:nucleus"/>
    <property type="evidence" value="ECO:0007669"/>
    <property type="project" value="TreeGrafter"/>
</dbReference>
<dbReference type="PROSITE" id="PS51678">
    <property type="entry name" value="SAM_MT_PRMT"/>
    <property type="match status" value="1"/>
</dbReference>
<dbReference type="EMBL" id="KB707359">
    <property type="protein sequence ID" value="EMR62868.1"/>
    <property type="molecule type" value="Genomic_DNA"/>
</dbReference>
<evidence type="ECO:0000256" key="4">
    <source>
        <dbReference type="PROSITE-ProRule" id="PRU01015"/>
    </source>
</evidence>
<keyword evidence="8" id="KW-1185">Reference proteome</keyword>
<dbReference type="GO" id="GO:0032259">
    <property type="term" value="P:methylation"/>
    <property type="evidence" value="ECO:0007669"/>
    <property type="project" value="UniProtKB-KW"/>
</dbReference>
<name>M7SF66_EUTLA</name>
<dbReference type="InterPro" id="IPR055135">
    <property type="entry name" value="PRMT_dom"/>
</dbReference>
<dbReference type="STRING" id="1287681.M7SF66"/>
<evidence type="ECO:0000313" key="8">
    <source>
        <dbReference type="Proteomes" id="UP000012174"/>
    </source>
</evidence>
<sequence length="343" mass="37766">MFCARAGASRVYAVDASAIIGKARANVARNGLSDTITCVHGKIEDVVLPGLSSSAEGPYVDVIVSEWMGYCLLFEAMLPSVLWARDRYLRPATGLLVPSHTTMRVAPVADPEWFAEYGRAFWTDVYGFDMRAVARGLEDEVRVIQWGGDGVASSFPSSSSSTTTTTAATTTTTEEAFKVLDLYTVTTADLSFTAPFKTTLNRAIDTLDGFVVWFDTFFSPRRSGHETQVQPGDEPQTWAKQTVKDEGGDRVAFTTAPWATPTHWKQGLLICKYGDDGVGVVDEEKEGSKKEGEEGDKPVAMKKGEEIKGEITFGINEENARGLTIRMEWEWEGGRKKQTWELK</sequence>
<keyword evidence="2 4" id="KW-0808">Transferase</keyword>
<dbReference type="GO" id="GO:0042054">
    <property type="term" value="F:histone methyltransferase activity"/>
    <property type="evidence" value="ECO:0007669"/>
    <property type="project" value="TreeGrafter"/>
</dbReference>
<proteinExistence type="predicted"/>
<dbReference type="GO" id="GO:0016274">
    <property type="term" value="F:protein-arginine N-methyltransferase activity"/>
    <property type="evidence" value="ECO:0007669"/>
    <property type="project" value="InterPro"/>
</dbReference>
<feature type="compositionally biased region" description="Basic and acidic residues" evidence="5">
    <location>
        <begin position="286"/>
        <end position="305"/>
    </location>
</feature>
<dbReference type="AlphaFoldDB" id="M7SF66"/>
<dbReference type="Gene3D" id="2.70.160.11">
    <property type="entry name" value="Hnrnp arginine n-methyltransferase1"/>
    <property type="match status" value="1"/>
</dbReference>
<evidence type="ECO:0000256" key="5">
    <source>
        <dbReference type="SAM" id="MobiDB-lite"/>
    </source>
</evidence>
<dbReference type="InterPro" id="IPR025799">
    <property type="entry name" value="Arg_MeTrfase"/>
</dbReference>
<evidence type="ECO:0000256" key="1">
    <source>
        <dbReference type="ARBA" id="ARBA00022603"/>
    </source>
</evidence>
<dbReference type="Pfam" id="PF22528">
    <property type="entry name" value="PRMT_C"/>
    <property type="match status" value="1"/>
</dbReference>
<dbReference type="Gene3D" id="3.40.50.150">
    <property type="entry name" value="Vaccinia Virus protein VP39"/>
    <property type="match status" value="1"/>
</dbReference>
<dbReference type="Proteomes" id="UP000012174">
    <property type="component" value="Unassembled WGS sequence"/>
</dbReference>
<feature type="domain" description="Protein arginine N-methyltransferase" evidence="6">
    <location>
        <begin position="101"/>
        <end position="243"/>
    </location>
</feature>
<evidence type="ECO:0000313" key="7">
    <source>
        <dbReference type="EMBL" id="EMR62868.1"/>
    </source>
</evidence>
<protein>
    <recommendedName>
        <fullName evidence="6">Protein arginine N-methyltransferase domain-containing protein</fullName>
    </recommendedName>
</protein>
<reference evidence="8" key="1">
    <citation type="journal article" date="2013" name="Genome Announc.">
        <title>Draft genome sequence of the grapevine dieback fungus Eutypa lata UCR-EL1.</title>
        <authorList>
            <person name="Blanco-Ulate B."/>
            <person name="Rolshausen P.E."/>
            <person name="Cantu D."/>
        </authorList>
    </citation>
    <scope>NUCLEOTIDE SEQUENCE [LARGE SCALE GENOMIC DNA]</scope>
    <source>
        <strain evidence="8">UCR-EL1</strain>
    </source>
</reference>
<accession>M7SF66</accession>
<evidence type="ECO:0000256" key="2">
    <source>
        <dbReference type="ARBA" id="ARBA00022679"/>
    </source>
</evidence>
<organism evidence="7 8">
    <name type="scientific">Eutypa lata (strain UCR-EL1)</name>
    <name type="common">Grapevine dieback disease fungus</name>
    <name type="synonym">Eutypa armeniacae</name>
    <dbReference type="NCBI Taxonomy" id="1287681"/>
    <lineage>
        <taxon>Eukaryota</taxon>
        <taxon>Fungi</taxon>
        <taxon>Dikarya</taxon>
        <taxon>Ascomycota</taxon>
        <taxon>Pezizomycotina</taxon>
        <taxon>Sordariomycetes</taxon>
        <taxon>Xylariomycetidae</taxon>
        <taxon>Xylariales</taxon>
        <taxon>Diatrypaceae</taxon>
        <taxon>Eutypa</taxon>
    </lineage>
</organism>
<dbReference type="KEGG" id="ela:UCREL1_10199"/>
<dbReference type="InterPro" id="IPR029063">
    <property type="entry name" value="SAM-dependent_MTases_sf"/>
</dbReference>
<keyword evidence="1 4" id="KW-0489">Methyltransferase</keyword>
<keyword evidence="3 4" id="KW-0949">S-adenosyl-L-methionine</keyword>
<dbReference type="HOGENOM" id="CLU_017375_1_2_1"/>
<dbReference type="SUPFAM" id="SSF53335">
    <property type="entry name" value="S-adenosyl-L-methionine-dependent methyltransferases"/>
    <property type="match status" value="1"/>
</dbReference>
<dbReference type="OrthoDB" id="7848332at2759"/>
<evidence type="ECO:0000256" key="3">
    <source>
        <dbReference type="ARBA" id="ARBA00022691"/>
    </source>
</evidence>
<dbReference type="PANTHER" id="PTHR11006">
    <property type="entry name" value="PROTEIN ARGININE N-METHYLTRANSFERASE"/>
    <property type="match status" value="1"/>
</dbReference>
<gene>
    <name evidence="7" type="ORF">UCREL1_10199</name>
</gene>
<dbReference type="eggNOG" id="KOG1499">
    <property type="taxonomic scope" value="Eukaryota"/>
</dbReference>
<dbReference type="PANTHER" id="PTHR11006:SF116">
    <property type="entry name" value="PROTEIN METHYLTRANSFERASE"/>
    <property type="match status" value="1"/>
</dbReference>
<evidence type="ECO:0000259" key="6">
    <source>
        <dbReference type="Pfam" id="PF22528"/>
    </source>
</evidence>